<proteinExistence type="predicted"/>
<evidence type="ECO:0000256" key="1">
    <source>
        <dbReference type="ARBA" id="ARBA00022714"/>
    </source>
</evidence>
<dbReference type="RefSeq" id="WP_007133073.1">
    <property type="nucleotide sequence ID" value="NZ_BOSA01000034.1"/>
</dbReference>
<dbReference type="Gene3D" id="2.102.10.10">
    <property type="entry name" value="Rieske [2Fe-2S] iron-sulphur domain"/>
    <property type="match status" value="1"/>
</dbReference>
<name>A0ABS4FL45_9BACL</name>
<dbReference type="SUPFAM" id="SSF50022">
    <property type="entry name" value="ISP domain"/>
    <property type="match status" value="1"/>
</dbReference>
<keyword evidence="4" id="KW-0408">Iron</keyword>
<keyword evidence="3 8" id="KW-0560">Oxidoreductase</keyword>
<evidence type="ECO:0000256" key="3">
    <source>
        <dbReference type="ARBA" id="ARBA00023002"/>
    </source>
</evidence>
<sequence length="108" mass="12253">MESGQYVVIGQAEDFLPQIGRVVKFGDQEIAVFRTSDHRWFALDNHNPHPKGGPLAEAILSGHYIYDPLYDWKIELATGNVQAPDSGNVRTYPVREREGRVELCLTKR</sequence>
<evidence type="ECO:0000256" key="6">
    <source>
        <dbReference type="ARBA" id="ARBA00023063"/>
    </source>
</evidence>
<keyword evidence="6" id="KW-0534">Nitrate assimilation</keyword>
<keyword evidence="1" id="KW-0001">2Fe-2S</keyword>
<reference evidence="8 9" key="1">
    <citation type="submission" date="2021-03" db="EMBL/GenBank/DDBJ databases">
        <title>Genomic Encyclopedia of Type Strains, Phase IV (KMG-IV): sequencing the most valuable type-strain genomes for metagenomic binning, comparative biology and taxonomic classification.</title>
        <authorList>
            <person name="Goeker M."/>
        </authorList>
    </citation>
    <scope>NUCLEOTIDE SEQUENCE [LARGE SCALE GENOMIC DNA]</scope>
    <source>
        <strain evidence="8 9">DSM 15596</strain>
    </source>
</reference>
<dbReference type="PROSITE" id="PS51296">
    <property type="entry name" value="RIESKE"/>
    <property type="match status" value="1"/>
</dbReference>
<accession>A0ABS4FL45</accession>
<keyword evidence="9" id="KW-1185">Reference proteome</keyword>
<evidence type="ECO:0000256" key="2">
    <source>
        <dbReference type="ARBA" id="ARBA00022723"/>
    </source>
</evidence>
<dbReference type="GeneID" id="95407970"/>
<dbReference type="InterPro" id="IPR012748">
    <property type="entry name" value="Rieske-like_NirD"/>
</dbReference>
<dbReference type="GO" id="GO:0106316">
    <property type="term" value="F:nitrite reductase (NADH) activity"/>
    <property type="evidence" value="ECO:0007669"/>
    <property type="project" value="UniProtKB-EC"/>
</dbReference>
<dbReference type="EMBL" id="JAGGKI010000037">
    <property type="protein sequence ID" value="MBP1896997.1"/>
    <property type="molecule type" value="Genomic_DNA"/>
</dbReference>
<organism evidence="8 9">
    <name type="scientific">Paenibacillus lactis</name>
    <dbReference type="NCBI Taxonomy" id="228574"/>
    <lineage>
        <taxon>Bacteria</taxon>
        <taxon>Bacillati</taxon>
        <taxon>Bacillota</taxon>
        <taxon>Bacilli</taxon>
        <taxon>Bacillales</taxon>
        <taxon>Paenibacillaceae</taxon>
        <taxon>Paenibacillus</taxon>
    </lineage>
</organism>
<dbReference type="NCBIfam" id="TIGR02378">
    <property type="entry name" value="nirD_assim_sml"/>
    <property type="match status" value="1"/>
</dbReference>
<feature type="domain" description="Rieske" evidence="7">
    <location>
        <begin position="7"/>
        <end position="103"/>
    </location>
</feature>
<evidence type="ECO:0000256" key="4">
    <source>
        <dbReference type="ARBA" id="ARBA00023004"/>
    </source>
</evidence>
<evidence type="ECO:0000256" key="5">
    <source>
        <dbReference type="ARBA" id="ARBA00023014"/>
    </source>
</evidence>
<comment type="caution">
    <text evidence="8">The sequence shown here is derived from an EMBL/GenBank/DDBJ whole genome shotgun (WGS) entry which is preliminary data.</text>
</comment>
<keyword evidence="2" id="KW-0479">Metal-binding</keyword>
<dbReference type="InterPro" id="IPR017941">
    <property type="entry name" value="Rieske_2Fe-2S"/>
</dbReference>
<dbReference type="CDD" id="cd03530">
    <property type="entry name" value="Rieske_NirD_small_Bacillus"/>
    <property type="match status" value="1"/>
</dbReference>
<evidence type="ECO:0000259" key="7">
    <source>
        <dbReference type="PROSITE" id="PS51296"/>
    </source>
</evidence>
<protein>
    <submittedName>
        <fullName evidence="8">Nitrite reductase (NADH) small subunit</fullName>
        <ecNumber evidence="8">1.7.1.15</ecNumber>
    </submittedName>
</protein>
<gene>
    <name evidence="8" type="ORF">J2Z18_006142</name>
</gene>
<dbReference type="Pfam" id="PF13806">
    <property type="entry name" value="Rieske_2"/>
    <property type="match status" value="1"/>
</dbReference>
<evidence type="ECO:0000313" key="9">
    <source>
        <dbReference type="Proteomes" id="UP000706926"/>
    </source>
</evidence>
<keyword evidence="5" id="KW-0411">Iron-sulfur</keyword>
<dbReference type="Proteomes" id="UP000706926">
    <property type="component" value="Unassembled WGS sequence"/>
</dbReference>
<dbReference type="PROSITE" id="PS51300">
    <property type="entry name" value="NIRD"/>
    <property type="match status" value="1"/>
</dbReference>
<dbReference type="InterPro" id="IPR036922">
    <property type="entry name" value="Rieske_2Fe-2S_sf"/>
</dbReference>
<evidence type="ECO:0000313" key="8">
    <source>
        <dbReference type="EMBL" id="MBP1896997.1"/>
    </source>
</evidence>
<dbReference type="EC" id="1.7.1.15" evidence="8"/>